<dbReference type="SUPFAM" id="SSF51338">
    <property type="entry name" value="Composite domain of metallo-dependent hydrolases"/>
    <property type="match status" value="1"/>
</dbReference>
<sequence length="398" mass="41492">MAHDAAAPTGPTKLVIRNIGLLISGDLDKPILDADTIVAENGKISAIGRLKDVDTEGATTVVDAHGAAVTPGLIDSHVHPVAGDWTPRQSQLNWIDSSLHGGVTTMISAGEVHYPGRPRDVVGIKALAITAQRSFSAFRASGVKVHAGAPVIEHEMDENDFKELAAAGVKLLGEIGLGGVKDGPTAKKMVAWARKYGIQSTIHTGGPSIAGSGLIDKDVVLEAGTDVIGHINGGHTALPDGQIRCICEGCKAGLELVHNGNERSALYTLRIAREMGDLNRVILGTDGPAGSGVQPLGILRMISLLSSLGDLPAEQAFCLATGNTARMRELDCGLIEVGRVADFVIMDAAQHSASTSLLESVRLGDLPGIGMTIIDGIVRSERSRNTPPAMRLPSIVKV</sequence>
<gene>
    <name evidence="3" type="ORF">HZA66_23595</name>
</gene>
<dbReference type="SUPFAM" id="SSF51556">
    <property type="entry name" value="Metallo-dependent hydrolases"/>
    <property type="match status" value="1"/>
</dbReference>
<protein>
    <submittedName>
        <fullName evidence="3">Amidohydrolase family protein</fullName>
    </submittedName>
</protein>
<dbReference type="Gene3D" id="2.30.40.10">
    <property type="entry name" value="Urease, subunit C, domain 1"/>
    <property type="match status" value="1"/>
</dbReference>
<comment type="caution">
    <text evidence="3">The sequence shown here is derived from an EMBL/GenBank/DDBJ whole genome shotgun (WGS) entry which is preliminary data.</text>
</comment>
<dbReference type="InterPro" id="IPR011059">
    <property type="entry name" value="Metal-dep_hydrolase_composite"/>
</dbReference>
<feature type="domain" description="Amidohydrolase-related" evidence="2">
    <location>
        <begin position="69"/>
        <end position="357"/>
    </location>
</feature>
<dbReference type="InterPro" id="IPR006680">
    <property type="entry name" value="Amidohydro-rel"/>
</dbReference>
<dbReference type="Gene3D" id="3.20.20.140">
    <property type="entry name" value="Metal-dependent hydrolases"/>
    <property type="match status" value="1"/>
</dbReference>
<dbReference type="GO" id="GO:0016812">
    <property type="term" value="F:hydrolase activity, acting on carbon-nitrogen (but not peptide) bonds, in cyclic amides"/>
    <property type="evidence" value="ECO:0007669"/>
    <property type="project" value="TreeGrafter"/>
</dbReference>
<dbReference type="AlphaFoldDB" id="A0A933S1X2"/>
<evidence type="ECO:0000256" key="1">
    <source>
        <dbReference type="ARBA" id="ARBA00001947"/>
    </source>
</evidence>
<dbReference type="PANTHER" id="PTHR11647:SF1">
    <property type="entry name" value="COLLAPSIN RESPONSE MEDIATOR PROTEIN"/>
    <property type="match status" value="1"/>
</dbReference>
<comment type="cofactor">
    <cofactor evidence="1">
        <name>Zn(2+)</name>
        <dbReference type="ChEBI" id="CHEBI:29105"/>
    </cofactor>
</comment>
<proteinExistence type="predicted"/>
<dbReference type="Pfam" id="PF01979">
    <property type="entry name" value="Amidohydro_1"/>
    <property type="match status" value="1"/>
</dbReference>
<dbReference type="EMBL" id="JACRJB010000067">
    <property type="protein sequence ID" value="MBI5132436.1"/>
    <property type="molecule type" value="Genomic_DNA"/>
</dbReference>
<organism evidence="3 4">
    <name type="scientific">Rhodopseudomonas palustris</name>
    <dbReference type="NCBI Taxonomy" id="1076"/>
    <lineage>
        <taxon>Bacteria</taxon>
        <taxon>Pseudomonadati</taxon>
        <taxon>Pseudomonadota</taxon>
        <taxon>Alphaproteobacteria</taxon>
        <taxon>Hyphomicrobiales</taxon>
        <taxon>Nitrobacteraceae</taxon>
        <taxon>Rhodopseudomonas</taxon>
    </lineage>
</organism>
<dbReference type="GO" id="GO:0005829">
    <property type="term" value="C:cytosol"/>
    <property type="evidence" value="ECO:0007669"/>
    <property type="project" value="TreeGrafter"/>
</dbReference>
<accession>A0A933S1X2</accession>
<dbReference type="Proteomes" id="UP000782519">
    <property type="component" value="Unassembled WGS sequence"/>
</dbReference>
<reference evidence="3" key="1">
    <citation type="submission" date="2020-07" db="EMBL/GenBank/DDBJ databases">
        <title>Huge and variable diversity of episymbiotic CPR bacteria and DPANN archaea in groundwater ecosystems.</title>
        <authorList>
            <person name="He C.Y."/>
            <person name="Keren R."/>
            <person name="Whittaker M."/>
            <person name="Farag I.F."/>
            <person name="Doudna J."/>
            <person name="Cate J.H.D."/>
            <person name="Banfield J.F."/>
        </authorList>
    </citation>
    <scope>NUCLEOTIDE SEQUENCE</scope>
    <source>
        <strain evidence="3">NC_groundwater_1818_Pr3_B-0.1um_66_35</strain>
    </source>
</reference>
<dbReference type="InterPro" id="IPR032466">
    <property type="entry name" value="Metal_Hydrolase"/>
</dbReference>
<evidence type="ECO:0000313" key="4">
    <source>
        <dbReference type="Proteomes" id="UP000782519"/>
    </source>
</evidence>
<evidence type="ECO:0000313" key="3">
    <source>
        <dbReference type="EMBL" id="MBI5132436.1"/>
    </source>
</evidence>
<dbReference type="InterPro" id="IPR050378">
    <property type="entry name" value="Metallo-dep_Hydrolases_sf"/>
</dbReference>
<dbReference type="FunFam" id="3.20.20.140:FF:000085">
    <property type="entry name" value="Enamidase"/>
    <property type="match status" value="1"/>
</dbReference>
<dbReference type="PANTHER" id="PTHR11647">
    <property type="entry name" value="HYDRANTOINASE/DIHYDROPYRIMIDINASE FAMILY MEMBER"/>
    <property type="match status" value="1"/>
</dbReference>
<evidence type="ECO:0000259" key="2">
    <source>
        <dbReference type="Pfam" id="PF01979"/>
    </source>
</evidence>
<dbReference type="CDD" id="cd01292">
    <property type="entry name" value="metallo-dependent_hydrolases"/>
    <property type="match status" value="1"/>
</dbReference>
<name>A0A933S1X2_RHOPL</name>